<evidence type="ECO:0000259" key="11">
    <source>
        <dbReference type="Pfam" id="PF08245"/>
    </source>
</evidence>
<keyword evidence="7" id="KW-0460">Magnesium</keyword>
<dbReference type="PANTHER" id="PTHR11136">
    <property type="entry name" value="FOLYLPOLYGLUTAMATE SYNTHASE-RELATED"/>
    <property type="match status" value="1"/>
</dbReference>
<evidence type="ECO:0000256" key="4">
    <source>
        <dbReference type="ARBA" id="ARBA00022723"/>
    </source>
</evidence>
<dbReference type="PANTHER" id="PTHR11136:SF0">
    <property type="entry name" value="DIHYDROFOLATE SYNTHETASE-RELATED"/>
    <property type="match status" value="1"/>
</dbReference>
<dbReference type="InterPro" id="IPR004101">
    <property type="entry name" value="Mur_ligase_C"/>
</dbReference>
<keyword evidence="5" id="KW-0547">Nucleotide-binding</keyword>
<dbReference type="EMBL" id="BAABKP010000001">
    <property type="protein sequence ID" value="GAA4792742.1"/>
    <property type="molecule type" value="Genomic_DNA"/>
</dbReference>
<evidence type="ECO:0000256" key="9">
    <source>
        <dbReference type="ARBA" id="ARBA00047493"/>
    </source>
</evidence>
<dbReference type="InterPro" id="IPR036615">
    <property type="entry name" value="Mur_ligase_C_dom_sf"/>
</dbReference>
<keyword evidence="6" id="KW-0067">ATP-binding</keyword>
<dbReference type="RefSeq" id="WP_251378849.1">
    <property type="nucleotide sequence ID" value="NZ_BAABKP010000001.1"/>
</dbReference>
<organism evidence="12 13">
    <name type="scientific">Rothia endophytica</name>
    <dbReference type="NCBI Taxonomy" id="1324766"/>
    <lineage>
        <taxon>Bacteria</taxon>
        <taxon>Bacillati</taxon>
        <taxon>Actinomycetota</taxon>
        <taxon>Actinomycetes</taxon>
        <taxon>Micrococcales</taxon>
        <taxon>Micrococcaceae</taxon>
        <taxon>Rothia</taxon>
    </lineage>
</organism>
<evidence type="ECO:0000256" key="8">
    <source>
        <dbReference type="ARBA" id="ARBA00030592"/>
    </source>
</evidence>
<dbReference type="Gene3D" id="3.40.1190.10">
    <property type="entry name" value="Mur-like, catalytic domain"/>
    <property type="match status" value="1"/>
</dbReference>
<evidence type="ECO:0000259" key="10">
    <source>
        <dbReference type="Pfam" id="PF02875"/>
    </source>
</evidence>
<comment type="similarity">
    <text evidence="1">Belongs to the folylpolyglutamate synthase family.</text>
</comment>
<evidence type="ECO:0000313" key="13">
    <source>
        <dbReference type="Proteomes" id="UP001500187"/>
    </source>
</evidence>
<evidence type="ECO:0000313" key="12">
    <source>
        <dbReference type="EMBL" id="GAA4792742.1"/>
    </source>
</evidence>
<dbReference type="EC" id="6.3.2.17" evidence="2"/>
<comment type="caution">
    <text evidence="12">The sequence shown here is derived from an EMBL/GenBank/DDBJ whole genome shotgun (WGS) entry which is preliminary data.</text>
</comment>
<evidence type="ECO:0000256" key="1">
    <source>
        <dbReference type="ARBA" id="ARBA00008276"/>
    </source>
</evidence>
<name>A0ABP9BAJ1_9MICC</name>
<accession>A0ABP9BAJ1</accession>
<dbReference type="Pfam" id="PF02875">
    <property type="entry name" value="Mur_ligase_C"/>
    <property type="match status" value="1"/>
</dbReference>
<dbReference type="NCBIfam" id="TIGR01499">
    <property type="entry name" value="folC"/>
    <property type="match status" value="1"/>
</dbReference>
<dbReference type="Gene3D" id="3.90.190.20">
    <property type="entry name" value="Mur ligase, C-terminal domain"/>
    <property type="match status" value="1"/>
</dbReference>
<dbReference type="InterPro" id="IPR001645">
    <property type="entry name" value="Folylpolyglutamate_synth"/>
</dbReference>
<evidence type="ECO:0000256" key="5">
    <source>
        <dbReference type="ARBA" id="ARBA00022741"/>
    </source>
</evidence>
<comment type="catalytic activity">
    <reaction evidence="9">
        <text>(6S)-5,6,7,8-tetrahydrofolyl-(gamma-L-Glu)(n) + L-glutamate + ATP = (6S)-5,6,7,8-tetrahydrofolyl-(gamma-L-Glu)(n+1) + ADP + phosphate + H(+)</text>
        <dbReference type="Rhea" id="RHEA:10580"/>
        <dbReference type="Rhea" id="RHEA-COMP:14738"/>
        <dbReference type="Rhea" id="RHEA-COMP:14740"/>
        <dbReference type="ChEBI" id="CHEBI:15378"/>
        <dbReference type="ChEBI" id="CHEBI:29985"/>
        <dbReference type="ChEBI" id="CHEBI:30616"/>
        <dbReference type="ChEBI" id="CHEBI:43474"/>
        <dbReference type="ChEBI" id="CHEBI:141005"/>
        <dbReference type="ChEBI" id="CHEBI:456216"/>
        <dbReference type="EC" id="6.3.2.17"/>
    </reaction>
</comment>
<dbReference type="Proteomes" id="UP001500187">
    <property type="component" value="Unassembled WGS sequence"/>
</dbReference>
<keyword evidence="4" id="KW-0479">Metal-binding</keyword>
<dbReference type="SUPFAM" id="SSF53244">
    <property type="entry name" value="MurD-like peptide ligases, peptide-binding domain"/>
    <property type="match status" value="1"/>
</dbReference>
<evidence type="ECO:0000256" key="7">
    <source>
        <dbReference type="ARBA" id="ARBA00022842"/>
    </source>
</evidence>
<evidence type="ECO:0000256" key="6">
    <source>
        <dbReference type="ARBA" id="ARBA00022840"/>
    </source>
</evidence>
<reference evidence="13" key="1">
    <citation type="journal article" date="2019" name="Int. J. Syst. Evol. Microbiol.">
        <title>The Global Catalogue of Microorganisms (GCM) 10K type strain sequencing project: providing services to taxonomists for standard genome sequencing and annotation.</title>
        <authorList>
            <consortium name="The Broad Institute Genomics Platform"/>
            <consortium name="The Broad Institute Genome Sequencing Center for Infectious Disease"/>
            <person name="Wu L."/>
            <person name="Ma J."/>
        </authorList>
    </citation>
    <scope>NUCLEOTIDE SEQUENCE [LARGE SCALE GENOMIC DNA]</scope>
    <source>
        <strain evidence="13">JCM 18541</strain>
    </source>
</reference>
<dbReference type="PIRSF" id="PIRSF001563">
    <property type="entry name" value="Folylpolyglu_synth"/>
    <property type="match status" value="1"/>
</dbReference>
<gene>
    <name evidence="12" type="ORF">GCM10023352_09130</name>
</gene>
<protein>
    <recommendedName>
        <fullName evidence="2">tetrahydrofolate synthase</fullName>
        <ecNumber evidence="2">6.3.2.17</ecNumber>
    </recommendedName>
    <alternativeName>
        <fullName evidence="8">Tetrahydrofolylpolyglutamate synthase</fullName>
    </alternativeName>
</protein>
<dbReference type="Pfam" id="PF08245">
    <property type="entry name" value="Mur_ligase_M"/>
    <property type="match status" value="1"/>
</dbReference>
<proteinExistence type="inferred from homology"/>
<keyword evidence="13" id="KW-1185">Reference proteome</keyword>
<evidence type="ECO:0000256" key="3">
    <source>
        <dbReference type="ARBA" id="ARBA00022598"/>
    </source>
</evidence>
<sequence length="475" mass="50384">MPNDNLDFDSVLDQTPAEALPYQTDALGVARVYADLLARAPENKLAPRLDAMRRAVEILGSPEKAAPVIHITGTNGKTSTARMIERLLMAHDIRTGRYTSPHLSKVTERISIDGEPVADTTFVRVWDEISPYLAIVDSELEADEQPRITYFEAVTLLAFAIFADEPVDVIVLEVGIGGSWDATNVADATVSVITPIGLDHTDMLGETLAEIAGEKSGIIKPGSFLVSAVQEPEAAQVLLEAARANNADYRFEGVEFGTVERTAGVGGQLLTIQGLAQRYEGIALPLFGEHQGQNAAVALAAVEAFLGGGEKELSEDLVKQAFGSVTSPGRLEVVATEPVVVVDAAHNPHGVRASAAAFKESFALEELHLVVGILGEKDAAEIFSVLRQGYIDTTEYRVKLHLTASDSPRAIAPATLQGLALDAGFDEEDLETYENIPDAVSAALTAAADVPNLNSAVLITGSITVVGEARTLLGL</sequence>
<dbReference type="InterPro" id="IPR013221">
    <property type="entry name" value="Mur_ligase_cen"/>
</dbReference>
<feature type="domain" description="Mur ligase C-terminal" evidence="10">
    <location>
        <begin position="329"/>
        <end position="462"/>
    </location>
</feature>
<feature type="domain" description="Mur ligase central" evidence="11">
    <location>
        <begin position="71"/>
        <end position="302"/>
    </location>
</feature>
<dbReference type="SUPFAM" id="SSF53623">
    <property type="entry name" value="MurD-like peptide ligases, catalytic domain"/>
    <property type="match status" value="1"/>
</dbReference>
<keyword evidence="3" id="KW-0436">Ligase</keyword>
<dbReference type="InterPro" id="IPR036565">
    <property type="entry name" value="Mur-like_cat_sf"/>
</dbReference>
<evidence type="ECO:0000256" key="2">
    <source>
        <dbReference type="ARBA" id="ARBA00013025"/>
    </source>
</evidence>